<dbReference type="RefSeq" id="WP_103046389.1">
    <property type="nucleotide sequence ID" value="NZ_BAABBP010000011.1"/>
</dbReference>
<evidence type="ECO:0000256" key="1">
    <source>
        <dbReference type="ARBA" id="ARBA00004370"/>
    </source>
</evidence>
<evidence type="ECO:0000313" key="5">
    <source>
        <dbReference type="EMBL" id="GAA3993000.1"/>
    </source>
</evidence>
<reference evidence="6" key="1">
    <citation type="journal article" date="2019" name="Int. J. Syst. Evol. Microbiol.">
        <title>The Global Catalogue of Microorganisms (GCM) 10K type strain sequencing project: providing services to taxonomists for standard genome sequencing and annotation.</title>
        <authorList>
            <consortium name="The Broad Institute Genomics Platform"/>
            <consortium name="The Broad Institute Genome Sequencing Center for Infectious Disease"/>
            <person name="Wu L."/>
            <person name="Ma J."/>
        </authorList>
    </citation>
    <scope>NUCLEOTIDE SEQUENCE [LARGE SCALE GENOMIC DNA]</scope>
    <source>
        <strain evidence="6">JCM 17561</strain>
    </source>
</reference>
<feature type="signal peptide" evidence="3">
    <location>
        <begin position="1"/>
        <end position="20"/>
    </location>
</feature>
<evidence type="ECO:0000313" key="6">
    <source>
        <dbReference type="Proteomes" id="UP001501627"/>
    </source>
</evidence>
<organism evidence="5 6">
    <name type="scientific">Comamonas faecalis</name>
    <dbReference type="NCBI Taxonomy" id="1387849"/>
    <lineage>
        <taxon>Bacteria</taxon>
        <taxon>Pseudomonadati</taxon>
        <taxon>Pseudomonadota</taxon>
        <taxon>Betaproteobacteria</taxon>
        <taxon>Burkholderiales</taxon>
        <taxon>Comamonadaceae</taxon>
        <taxon>Comamonas</taxon>
    </lineage>
</organism>
<dbReference type="PANTHER" id="PTHR35603">
    <property type="match status" value="1"/>
</dbReference>
<keyword evidence="3" id="KW-0732">Signal</keyword>
<accession>A0ABP7R719</accession>
<name>A0ABP7R719_9BURK</name>
<dbReference type="InterPro" id="IPR051407">
    <property type="entry name" value="Bact_OM_lipoprot/Surf_antigen"/>
</dbReference>
<dbReference type="NCBIfam" id="NF008437">
    <property type="entry name" value="PRK11280.1"/>
    <property type="match status" value="1"/>
</dbReference>
<protein>
    <recommendedName>
        <fullName evidence="4">Glycine zipper 2TM domain-containing protein</fullName>
    </recommendedName>
</protein>
<comment type="subcellular location">
    <subcellularLocation>
        <location evidence="1">Membrane</location>
    </subcellularLocation>
</comment>
<dbReference type="EMBL" id="BAABBP010000011">
    <property type="protein sequence ID" value="GAA3993000.1"/>
    <property type="molecule type" value="Genomic_DNA"/>
</dbReference>
<feature type="domain" description="Glycine zipper 2TM" evidence="4">
    <location>
        <begin position="62"/>
        <end position="103"/>
    </location>
</feature>
<dbReference type="PANTHER" id="PTHR35603:SF2">
    <property type="entry name" value="OUTER MEMBRANE LIPOPROTEIN"/>
    <property type="match status" value="1"/>
</dbReference>
<evidence type="ECO:0000256" key="3">
    <source>
        <dbReference type="SAM" id="SignalP"/>
    </source>
</evidence>
<keyword evidence="2" id="KW-0472">Membrane</keyword>
<dbReference type="Pfam" id="PF05433">
    <property type="entry name" value="Rick_17kDa_Anti"/>
    <property type="match status" value="1"/>
</dbReference>
<sequence>MRTSFITATALATAALAAQAQTQGPEMGRVLSVTPVSQQVAVPRQVCNDETLYSSARPTTGAGAVLGAIAGGAAGNAIGGGGGRALATAVGVIGGAMLGNNVEGGQPGYQNVQRCTTQTTLETQPLGYDVTYEYAGRRYTTRMAQDPGQWVALSVQPLANTAPQSPPTGYDSGYYGTAPQAGYEPQGYAPQGYAPPVYVQPAVGAVIEYRDAHGRPYQPPRHSRWGY</sequence>
<dbReference type="Proteomes" id="UP001501627">
    <property type="component" value="Unassembled WGS sequence"/>
</dbReference>
<evidence type="ECO:0000256" key="2">
    <source>
        <dbReference type="ARBA" id="ARBA00023136"/>
    </source>
</evidence>
<gene>
    <name evidence="5" type="ORF">GCM10022279_15390</name>
</gene>
<dbReference type="InterPro" id="IPR008816">
    <property type="entry name" value="Gly_zipper_2TM_dom"/>
</dbReference>
<comment type="caution">
    <text evidence="5">The sequence shown here is derived from an EMBL/GenBank/DDBJ whole genome shotgun (WGS) entry which is preliminary data.</text>
</comment>
<keyword evidence="6" id="KW-1185">Reference proteome</keyword>
<feature type="chain" id="PRO_5046688914" description="Glycine zipper 2TM domain-containing protein" evidence="3">
    <location>
        <begin position="21"/>
        <end position="227"/>
    </location>
</feature>
<proteinExistence type="predicted"/>
<evidence type="ECO:0000259" key="4">
    <source>
        <dbReference type="Pfam" id="PF05433"/>
    </source>
</evidence>